<proteinExistence type="predicted"/>
<name>A0A6M3T7C5_9CAUD</name>
<gene>
    <name evidence="1" type="primary">50</name>
    <name evidence="1" type="ORF">SEA_STEVIEBAY_50</name>
</gene>
<reference evidence="1 2" key="1">
    <citation type="submission" date="2020-04" db="EMBL/GenBank/DDBJ databases">
        <authorList>
            <person name="Mastropaolo M.D."/>
            <person name="Fallest-Strobl P."/>
            <person name="Kistler A.L."/>
            <person name="Garlena R.A."/>
            <person name="Russell D.A."/>
            <person name="Pope W.H."/>
            <person name="Jacobs-Sera D."/>
            <person name="Hatfull G.F."/>
        </authorList>
    </citation>
    <scope>NUCLEOTIDE SEQUENCE [LARGE SCALE GENOMIC DNA]</scope>
</reference>
<dbReference type="Proteomes" id="UP000502042">
    <property type="component" value="Segment"/>
</dbReference>
<dbReference type="EMBL" id="MT310895">
    <property type="protein sequence ID" value="QJD53380.1"/>
    <property type="molecule type" value="Genomic_DNA"/>
</dbReference>
<evidence type="ECO:0000313" key="1">
    <source>
        <dbReference type="EMBL" id="QJD53380.1"/>
    </source>
</evidence>
<accession>A0A6M3T7C5</accession>
<organism evidence="1 2">
    <name type="scientific">Arthrobacter phage StevieBAY</name>
    <dbReference type="NCBI Taxonomy" id="2725609"/>
    <lineage>
        <taxon>Viruses</taxon>
        <taxon>Duplodnaviria</taxon>
        <taxon>Heunggongvirae</taxon>
        <taxon>Uroviricota</taxon>
        <taxon>Caudoviricetes</taxon>
        <taxon>Berryhillviridae</taxon>
        <taxon>Marthavirus</taxon>
        <taxon>Marthavirus barretlemon</taxon>
    </lineage>
</organism>
<evidence type="ECO:0000313" key="2">
    <source>
        <dbReference type="Proteomes" id="UP000502042"/>
    </source>
</evidence>
<protein>
    <submittedName>
        <fullName evidence="1">Uncharacterized protein</fullName>
    </submittedName>
</protein>
<sequence length="72" mass="8186">MNINIFSININIGKRESVSESEPDEKRETSADALVERADDVGIADLSSRDGRHDVIWESKQRVGFRRNNEVI</sequence>